<accession>A0A922NZN4</accession>
<proteinExistence type="predicted"/>
<dbReference type="InterPro" id="IPR035965">
    <property type="entry name" value="PAS-like_dom_sf"/>
</dbReference>
<dbReference type="RefSeq" id="WP_037167495.1">
    <property type="nucleotide sequence ID" value="NZ_CAJXID010000014.1"/>
</dbReference>
<protein>
    <recommendedName>
        <fullName evidence="1">PAS fold-3 domain-containing protein</fullName>
    </recommendedName>
</protein>
<evidence type="ECO:0000259" key="1">
    <source>
        <dbReference type="Pfam" id="PF08447"/>
    </source>
</evidence>
<gene>
    <name evidence="2" type="ORF">GV68_05530</name>
</gene>
<dbReference type="SUPFAM" id="SSF55785">
    <property type="entry name" value="PYP-like sensor domain (PAS domain)"/>
    <property type="match status" value="1"/>
</dbReference>
<dbReference type="CDD" id="cd00130">
    <property type="entry name" value="PAS"/>
    <property type="match status" value="1"/>
</dbReference>
<dbReference type="Pfam" id="PF08447">
    <property type="entry name" value="PAS_3"/>
    <property type="match status" value="1"/>
</dbReference>
<dbReference type="Gene3D" id="3.30.450.20">
    <property type="entry name" value="PAS domain"/>
    <property type="match status" value="1"/>
</dbReference>
<dbReference type="Proteomes" id="UP000052167">
    <property type="component" value="Unassembled WGS sequence"/>
</dbReference>
<evidence type="ECO:0000313" key="2">
    <source>
        <dbReference type="EMBL" id="KEQ06918.1"/>
    </source>
</evidence>
<sequence length="170" mass="18416">MGRLLVTNDNEDGDTVTGIYTFIVPEDRVYGDQVIASVFGLSLEAVTEGVPIAEVIRYVRDGDRQRLAKAMHDAILTGGFYKEEYQVVHPDGRQITVSAIGRCLRDAHGIPSIYSGVVTIVPQPAVVGIVEDPLELHCRAALCIAKGRRHALAARYLSSALSVLGGKTER</sequence>
<dbReference type="InterPro" id="IPR013655">
    <property type="entry name" value="PAS_fold_3"/>
</dbReference>
<name>A0A922NZN4_9HYPH</name>
<dbReference type="EMBL" id="JOKJ01000014">
    <property type="protein sequence ID" value="KEQ06918.1"/>
    <property type="molecule type" value="Genomic_DNA"/>
</dbReference>
<dbReference type="AlphaFoldDB" id="A0A922NZN4"/>
<comment type="caution">
    <text evidence="2">The sequence shown here is derived from an EMBL/GenBank/DDBJ whole genome shotgun (WGS) entry which is preliminary data.</text>
</comment>
<organism evidence="2 3">
    <name type="scientific">Pseudorhizobium pelagicum</name>
    <dbReference type="NCBI Taxonomy" id="1509405"/>
    <lineage>
        <taxon>Bacteria</taxon>
        <taxon>Pseudomonadati</taxon>
        <taxon>Pseudomonadota</taxon>
        <taxon>Alphaproteobacteria</taxon>
        <taxon>Hyphomicrobiales</taxon>
        <taxon>Rhizobiaceae</taxon>
        <taxon>Rhizobium/Agrobacterium group</taxon>
        <taxon>Pseudorhizobium</taxon>
    </lineage>
</organism>
<keyword evidence="3" id="KW-1185">Reference proteome</keyword>
<dbReference type="InterPro" id="IPR000014">
    <property type="entry name" value="PAS"/>
</dbReference>
<dbReference type="OrthoDB" id="7905807at2"/>
<reference evidence="2 3" key="1">
    <citation type="submission" date="2014-06" db="EMBL/GenBank/DDBJ databases">
        <title>Rhizobium pelagicum/R2-400B4.</title>
        <authorList>
            <person name="Kimes N.E."/>
            <person name="Lopez-Perez M."/>
        </authorList>
    </citation>
    <scope>NUCLEOTIDE SEQUENCE [LARGE SCALE GENOMIC DNA]</scope>
    <source>
        <strain evidence="2 3">R2-400B4</strain>
    </source>
</reference>
<evidence type="ECO:0000313" key="3">
    <source>
        <dbReference type="Proteomes" id="UP000052167"/>
    </source>
</evidence>
<feature type="domain" description="PAS fold-3" evidence="1">
    <location>
        <begin position="29"/>
        <end position="118"/>
    </location>
</feature>